<dbReference type="EMBL" id="KQ965811">
    <property type="protein sequence ID" value="KXS10989.1"/>
    <property type="molecule type" value="Genomic_DNA"/>
</dbReference>
<evidence type="ECO:0000313" key="4">
    <source>
        <dbReference type="Proteomes" id="UP000070544"/>
    </source>
</evidence>
<keyword evidence="1" id="KW-0195">Cyclin</keyword>
<dbReference type="SUPFAM" id="SSF47954">
    <property type="entry name" value="Cyclin-like"/>
    <property type="match status" value="1"/>
</dbReference>
<dbReference type="OrthoDB" id="25002at2759"/>
<dbReference type="PANTHER" id="PTHR10026">
    <property type="entry name" value="CYCLIN"/>
    <property type="match status" value="1"/>
</dbReference>
<dbReference type="SMART" id="SM00385">
    <property type="entry name" value="CYCLIN"/>
    <property type="match status" value="1"/>
</dbReference>
<evidence type="ECO:0000256" key="1">
    <source>
        <dbReference type="RuleBase" id="RU000383"/>
    </source>
</evidence>
<proteinExistence type="inferred from homology"/>
<protein>
    <submittedName>
        <fullName evidence="3">Cyclin-like protein</fullName>
    </submittedName>
</protein>
<dbReference type="GO" id="GO:0006357">
    <property type="term" value="P:regulation of transcription by RNA polymerase II"/>
    <property type="evidence" value="ECO:0007669"/>
    <property type="project" value="InterPro"/>
</dbReference>
<feature type="domain" description="Cyclin-like" evidence="2">
    <location>
        <begin position="54"/>
        <end position="151"/>
    </location>
</feature>
<dbReference type="AlphaFoldDB" id="A0A139A2R4"/>
<dbReference type="GO" id="GO:0016538">
    <property type="term" value="F:cyclin-dependent protein serine/threonine kinase regulator activity"/>
    <property type="evidence" value="ECO:0007669"/>
    <property type="project" value="InterPro"/>
</dbReference>
<dbReference type="STRING" id="1344416.A0A139A2R4"/>
<dbReference type="Proteomes" id="UP000070544">
    <property type="component" value="Unassembled WGS sequence"/>
</dbReference>
<evidence type="ECO:0000259" key="2">
    <source>
        <dbReference type="SMART" id="SM00385"/>
    </source>
</evidence>
<sequence length="193" mass="22643">MASETSFVTTMRFPLNSNVYHTQLFFTREELANHNQQHGIYPQTELAIRKYAMENIERLGRCLRLPWRTHATAKALFNRFYATHAMTTAEFPTVHVAQGCLFISCKIEETNKKLKEIIVEYGKEFNQKEPDEMDCERTKKEYLNIERVVLETIGFDFRIFHPQKFVIKFCDKLSNPTVSMTGRRLPEVLSVLL</sequence>
<name>A0A139A2R4_GONPJ</name>
<dbReference type="InterPro" id="IPR006671">
    <property type="entry name" value="Cyclin_N"/>
</dbReference>
<dbReference type="Pfam" id="PF00134">
    <property type="entry name" value="Cyclin_N"/>
    <property type="match status" value="1"/>
</dbReference>
<keyword evidence="4" id="KW-1185">Reference proteome</keyword>
<accession>A0A139A2R4</accession>
<comment type="similarity">
    <text evidence="1">Belongs to the cyclin family.</text>
</comment>
<reference evidence="3 4" key="1">
    <citation type="journal article" date="2015" name="Genome Biol. Evol.">
        <title>Phylogenomic analyses indicate that early fungi evolved digesting cell walls of algal ancestors of land plants.</title>
        <authorList>
            <person name="Chang Y."/>
            <person name="Wang S."/>
            <person name="Sekimoto S."/>
            <person name="Aerts A.L."/>
            <person name="Choi C."/>
            <person name="Clum A."/>
            <person name="LaButti K.M."/>
            <person name="Lindquist E.A."/>
            <person name="Yee Ngan C."/>
            <person name="Ohm R.A."/>
            <person name="Salamov A.A."/>
            <person name="Grigoriev I.V."/>
            <person name="Spatafora J.W."/>
            <person name="Berbee M.L."/>
        </authorList>
    </citation>
    <scope>NUCLEOTIDE SEQUENCE [LARGE SCALE GENOMIC DNA]</scope>
    <source>
        <strain evidence="3 4">JEL478</strain>
    </source>
</reference>
<dbReference type="Gene3D" id="1.10.472.10">
    <property type="entry name" value="Cyclin-like"/>
    <property type="match status" value="1"/>
</dbReference>
<evidence type="ECO:0000313" key="3">
    <source>
        <dbReference type="EMBL" id="KXS10989.1"/>
    </source>
</evidence>
<dbReference type="InterPro" id="IPR043198">
    <property type="entry name" value="Cyclin/Ssn8"/>
</dbReference>
<dbReference type="InterPro" id="IPR013763">
    <property type="entry name" value="Cyclin-like_dom"/>
</dbReference>
<organism evidence="3 4">
    <name type="scientific">Gonapodya prolifera (strain JEL478)</name>
    <name type="common">Monoblepharis prolifera</name>
    <dbReference type="NCBI Taxonomy" id="1344416"/>
    <lineage>
        <taxon>Eukaryota</taxon>
        <taxon>Fungi</taxon>
        <taxon>Fungi incertae sedis</taxon>
        <taxon>Chytridiomycota</taxon>
        <taxon>Chytridiomycota incertae sedis</taxon>
        <taxon>Monoblepharidomycetes</taxon>
        <taxon>Monoblepharidales</taxon>
        <taxon>Gonapodyaceae</taxon>
        <taxon>Gonapodya</taxon>
    </lineage>
</organism>
<gene>
    <name evidence="3" type="ORF">M427DRAFT_61348</name>
</gene>
<dbReference type="InterPro" id="IPR036915">
    <property type="entry name" value="Cyclin-like_sf"/>
</dbReference>